<dbReference type="InterPro" id="IPR009000">
    <property type="entry name" value="Transl_B-barrel_sf"/>
</dbReference>
<feature type="domain" description="RimM N-terminal" evidence="1">
    <location>
        <begin position="6"/>
        <end position="75"/>
    </location>
</feature>
<gene>
    <name evidence="2" type="ORF">ACFQDH_13675</name>
</gene>
<protein>
    <recommendedName>
        <fullName evidence="1">RimM N-terminal domain-containing protein</fullName>
    </recommendedName>
</protein>
<dbReference type="Pfam" id="PF01782">
    <property type="entry name" value="RimM"/>
    <property type="match status" value="1"/>
</dbReference>
<reference evidence="3" key="1">
    <citation type="journal article" date="2019" name="Int. J. Syst. Evol. Microbiol.">
        <title>The Global Catalogue of Microorganisms (GCM) 10K type strain sequencing project: providing services to taxonomists for standard genome sequencing and annotation.</title>
        <authorList>
            <consortium name="The Broad Institute Genomics Platform"/>
            <consortium name="The Broad Institute Genome Sequencing Center for Infectious Disease"/>
            <person name="Wu L."/>
            <person name="Ma J."/>
        </authorList>
    </citation>
    <scope>NUCLEOTIDE SEQUENCE [LARGE SCALE GENOMIC DNA]</scope>
    <source>
        <strain evidence="3">CCUG 58127</strain>
    </source>
</reference>
<dbReference type="RefSeq" id="WP_382402192.1">
    <property type="nucleotide sequence ID" value="NZ_JBHSWH010000001.1"/>
</dbReference>
<keyword evidence="3" id="KW-1185">Reference proteome</keyword>
<dbReference type="InterPro" id="IPR002676">
    <property type="entry name" value="RimM_N"/>
</dbReference>
<dbReference type="Gene3D" id="2.40.30.60">
    <property type="entry name" value="RimM"/>
    <property type="match status" value="1"/>
</dbReference>
<name>A0ABW2AHL0_9MICO</name>
<sequence>MNDVLIARIGKPHGLKGEVTVRLHTDAPDERFAVGATFQTEPAANGPLTLRTHRVHNGIHLLSFDEAADRTAAEGCAAPSCWVPHRTAMPARTPGMPRTSSG</sequence>
<comment type="caution">
    <text evidence="2">The sequence shown here is derived from an EMBL/GenBank/DDBJ whole genome shotgun (WGS) entry which is preliminary data.</text>
</comment>
<evidence type="ECO:0000313" key="3">
    <source>
        <dbReference type="Proteomes" id="UP001596298"/>
    </source>
</evidence>
<proteinExistence type="predicted"/>
<dbReference type="Proteomes" id="UP001596298">
    <property type="component" value="Unassembled WGS sequence"/>
</dbReference>
<evidence type="ECO:0000259" key="1">
    <source>
        <dbReference type="Pfam" id="PF01782"/>
    </source>
</evidence>
<accession>A0ABW2AHL0</accession>
<organism evidence="2 3">
    <name type="scientific">Flexivirga alba</name>
    <dbReference type="NCBI Taxonomy" id="702742"/>
    <lineage>
        <taxon>Bacteria</taxon>
        <taxon>Bacillati</taxon>
        <taxon>Actinomycetota</taxon>
        <taxon>Actinomycetes</taxon>
        <taxon>Micrococcales</taxon>
        <taxon>Dermacoccaceae</taxon>
        <taxon>Flexivirga</taxon>
    </lineage>
</organism>
<evidence type="ECO:0000313" key="2">
    <source>
        <dbReference type="EMBL" id="MFC6706280.1"/>
    </source>
</evidence>
<dbReference type="EMBL" id="JBHSWH010000001">
    <property type="protein sequence ID" value="MFC6706280.1"/>
    <property type="molecule type" value="Genomic_DNA"/>
</dbReference>
<dbReference type="InterPro" id="IPR036976">
    <property type="entry name" value="RimM_N_sf"/>
</dbReference>
<dbReference type="SUPFAM" id="SSF50447">
    <property type="entry name" value="Translation proteins"/>
    <property type="match status" value="1"/>
</dbReference>